<feature type="transmembrane region" description="Helical" evidence="1">
    <location>
        <begin position="9"/>
        <end position="29"/>
    </location>
</feature>
<dbReference type="AlphaFoldDB" id="A0A7S0Q7A5"/>
<organism evidence="2">
    <name type="scientific">Coccolithus braarudii</name>
    <dbReference type="NCBI Taxonomy" id="221442"/>
    <lineage>
        <taxon>Eukaryota</taxon>
        <taxon>Haptista</taxon>
        <taxon>Haptophyta</taxon>
        <taxon>Prymnesiophyceae</taxon>
        <taxon>Coccolithales</taxon>
        <taxon>Coccolithaceae</taxon>
        <taxon>Coccolithus</taxon>
    </lineage>
</organism>
<protein>
    <submittedName>
        <fullName evidence="2">Uncharacterized protein</fullName>
    </submittedName>
</protein>
<feature type="transmembrane region" description="Helical" evidence="1">
    <location>
        <begin position="107"/>
        <end position="134"/>
    </location>
</feature>
<keyword evidence="1" id="KW-0812">Transmembrane</keyword>
<keyword evidence="1" id="KW-1133">Transmembrane helix</keyword>
<name>A0A7S0Q7A5_9EUKA</name>
<accession>A0A7S0Q7A5</accession>
<evidence type="ECO:0000256" key="1">
    <source>
        <dbReference type="SAM" id="Phobius"/>
    </source>
</evidence>
<dbReference type="EMBL" id="HBEY01036968">
    <property type="protein sequence ID" value="CAD8614223.1"/>
    <property type="molecule type" value="Transcribed_RNA"/>
</dbReference>
<gene>
    <name evidence="2" type="ORF">CPEL01642_LOCUS17604</name>
</gene>
<evidence type="ECO:0000313" key="2">
    <source>
        <dbReference type="EMBL" id="CAD8614223.1"/>
    </source>
</evidence>
<sequence length="151" mass="16115">MPHGDFSDFAALFSAAVGLSSIFAPQLWFESVGPLKPMFDSPATVEAQAVVRFVGGLFMFMAPVLYVVRWNVLNGKAGALGCLIAAANTVHLALSLDGFAFEPRGWYVIAVALTLTALHLAFNANPMLTSAMLLEQEKRKADKAAAKAKAK</sequence>
<keyword evidence="1" id="KW-0472">Membrane</keyword>
<feature type="transmembrane region" description="Helical" evidence="1">
    <location>
        <begin position="49"/>
        <end position="68"/>
    </location>
</feature>
<feature type="transmembrane region" description="Helical" evidence="1">
    <location>
        <begin position="80"/>
        <end position="101"/>
    </location>
</feature>
<proteinExistence type="predicted"/>
<reference evidence="2" key="1">
    <citation type="submission" date="2021-01" db="EMBL/GenBank/DDBJ databases">
        <authorList>
            <person name="Corre E."/>
            <person name="Pelletier E."/>
            <person name="Niang G."/>
            <person name="Scheremetjew M."/>
            <person name="Finn R."/>
            <person name="Kale V."/>
            <person name="Holt S."/>
            <person name="Cochrane G."/>
            <person name="Meng A."/>
            <person name="Brown T."/>
            <person name="Cohen L."/>
        </authorList>
    </citation>
    <scope>NUCLEOTIDE SEQUENCE</scope>
    <source>
        <strain evidence="2">PLY182g</strain>
    </source>
</reference>